<dbReference type="Proteomes" id="UP001595758">
    <property type="component" value="Unassembled WGS sequence"/>
</dbReference>
<feature type="region of interest" description="Disordered" evidence="1">
    <location>
        <begin position="571"/>
        <end position="595"/>
    </location>
</feature>
<protein>
    <submittedName>
        <fullName evidence="2">Uncharacterized protein</fullName>
    </submittedName>
</protein>
<accession>A0ABV8CBN8</accession>
<keyword evidence="3" id="KW-1185">Reference proteome</keyword>
<evidence type="ECO:0000256" key="1">
    <source>
        <dbReference type="SAM" id="MobiDB-lite"/>
    </source>
</evidence>
<feature type="compositionally biased region" description="Polar residues" evidence="1">
    <location>
        <begin position="585"/>
        <end position="595"/>
    </location>
</feature>
<sequence>MEDLAPLQKQVGVYKQPDNETNTQLVNRLLSENARGELYAGVSGYQQQHTEKVKTFLAKSLLLTTIPSSDPQFFRKAFIEHINTINQKSDNHYKPGNPDIRATSPEKATVTMEGFLGKIGTELYRLALEEEMNSNEYRDAVFSASTTHYEGEKWAKRAVVIVAGPSGSGKTASAVAAVQTTGQFMEKVDGDMSGNDVVAVDGGVAREVSQIRKLAIQVTTNKGYTGIKDLHGHSSVLGKTKDCIQEALFKTTTNVGVVIPETFSMWIKPLNQIKKLMPRIEALENTKHVFCRVEGEEPSLFQKVVGFLGSRRAWKTDGFDQEQTIDMNNSQGMAESKAYGAEGFKFGDFGSRQAEKWFEKNSKDKLRMVVINDLLLLKPSAKEPGQWEPAEQNDKGTIVVSRRTFEQWKIDKPDMGLKEYSAKNRPPPLIKTSAEIELAIGMEMMRQRIQGLSAEKSTANDPTWEKLDSKEEKLIDIMSTLNKVNMADKAAVDEAKNKLTGIITEMKTNNEFGFFSKSQKAIEIALNALEKTSNALVEKKSENVSQVGVIEKSSESTNKFSSFKAGFAQMKAQSNNEKAQEEEQQISAGNTSPAA</sequence>
<proteinExistence type="predicted"/>
<dbReference type="RefSeq" id="WP_382340259.1">
    <property type="nucleotide sequence ID" value="NZ_JBHSAB010000001.1"/>
</dbReference>
<dbReference type="EMBL" id="JBHSAB010000001">
    <property type="protein sequence ID" value="MFC3907680.1"/>
    <property type="molecule type" value="Genomic_DNA"/>
</dbReference>
<comment type="caution">
    <text evidence="2">The sequence shown here is derived from an EMBL/GenBank/DDBJ whole genome shotgun (WGS) entry which is preliminary data.</text>
</comment>
<evidence type="ECO:0000313" key="3">
    <source>
        <dbReference type="Proteomes" id="UP001595758"/>
    </source>
</evidence>
<reference evidence="3" key="1">
    <citation type="journal article" date="2019" name="Int. J. Syst. Evol. Microbiol.">
        <title>The Global Catalogue of Microorganisms (GCM) 10K type strain sequencing project: providing services to taxonomists for standard genome sequencing and annotation.</title>
        <authorList>
            <consortium name="The Broad Institute Genomics Platform"/>
            <consortium name="The Broad Institute Genome Sequencing Center for Infectious Disease"/>
            <person name="Wu L."/>
            <person name="Ma J."/>
        </authorList>
    </citation>
    <scope>NUCLEOTIDE SEQUENCE [LARGE SCALE GENOMIC DNA]</scope>
    <source>
        <strain evidence="3">CCUG 59858</strain>
    </source>
</reference>
<name>A0ABV8CBN8_9GAMM</name>
<gene>
    <name evidence="2" type="ORF">ACFORL_01120</name>
</gene>
<evidence type="ECO:0000313" key="2">
    <source>
        <dbReference type="EMBL" id="MFC3907680.1"/>
    </source>
</evidence>
<organism evidence="2 3">
    <name type="scientific">Legionella dresdenensis</name>
    <dbReference type="NCBI Taxonomy" id="450200"/>
    <lineage>
        <taxon>Bacteria</taxon>
        <taxon>Pseudomonadati</taxon>
        <taxon>Pseudomonadota</taxon>
        <taxon>Gammaproteobacteria</taxon>
        <taxon>Legionellales</taxon>
        <taxon>Legionellaceae</taxon>
        <taxon>Legionella</taxon>
    </lineage>
</organism>